<dbReference type="PRINTS" id="PR00727">
    <property type="entry name" value="LEADERPTASE"/>
</dbReference>
<dbReference type="CDD" id="cd06530">
    <property type="entry name" value="S26_SPase_I"/>
    <property type="match status" value="1"/>
</dbReference>
<keyword evidence="11" id="KW-1185">Reference proteome</keyword>
<feature type="active site" evidence="6">
    <location>
        <position position="82"/>
    </location>
</feature>
<dbReference type="SUPFAM" id="SSF51306">
    <property type="entry name" value="LexA/Signal peptidase"/>
    <property type="match status" value="1"/>
</dbReference>
<dbReference type="InterPro" id="IPR000223">
    <property type="entry name" value="Pept_S26A_signal_pept_1"/>
</dbReference>
<dbReference type="EC" id="3.4.21.89" evidence="4 7"/>
<evidence type="ECO:0000256" key="3">
    <source>
        <dbReference type="ARBA" id="ARBA00009370"/>
    </source>
</evidence>
<dbReference type="EMBL" id="JGYQ01000013">
    <property type="protein sequence ID" value="KFI47309.1"/>
    <property type="molecule type" value="Genomic_DNA"/>
</dbReference>
<dbReference type="Proteomes" id="UP000029093">
    <property type="component" value="Unassembled WGS sequence"/>
</dbReference>
<evidence type="ECO:0000313" key="10">
    <source>
        <dbReference type="EMBL" id="KFI47309.1"/>
    </source>
</evidence>
<evidence type="ECO:0000256" key="7">
    <source>
        <dbReference type="RuleBase" id="RU362042"/>
    </source>
</evidence>
<dbReference type="InterPro" id="IPR019758">
    <property type="entry name" value="Pept_S26A_signal_pept_1_CS"/>
</dbReference>
<dbReference type="RefSeq" id="WP_081815563.1">
    <property type="nucleotide sequence ID" value="NZ_JGYQ01000013.1"/>
</dbReference>
<gene>
    <name evidence="10" type="ORF">BBOU_0855</name>
</gene>
<feature type="active site" evidence="6">
    <location>
        <position position="133"/>
    </location>
</feature>
<dbReference type="GO" id="GO:0009003">
    <property type="term" value="F:signal peptidase activity"/>
    <property type="evidence" value="ECO:0007669"/>
    <property type="project" value="UniProtKB-EC"/>
</dbReference>
<dbReference type="GO" id="GO:0005886">
    <property type="term" value="C:plasma membrane"/>
    <property type="evidence" value="ECO:0007669"/>
    <property type="project" value="UniProtKB-SubCell"/>
</dbReference>
<sequence length="246" mass="26657">MTEHTPRREARSRHARHATGVARGAHAASGSAYETSGAKRGTHAENQSGSIREFLVWCGVPILIVLFMRLFLFGFYVIPSGSMLDTIEINDRVITTKLAPDIIKLQRGDIVVFKDPSHWLQSESSLGSNDLIKRLIGLPGDTVACAGAGQPVTVNGVAIDESSYVKPGVQPSDFPFSVTVTENHIFVLGDNRANSADSRYHQDDGSNGLVPINDVLGVAIVRNWPLNRIGKLDAHHEVFANVPNPS</sequence>
<comment type="catalytic activity">
    <reaction evidence="1 7">
        <text>Cleavage of hydrophobic, N-terminal signal or leader sequences from secreted and periplasmic proteins.</text>
        <dbReference type="EC" id="3.4.21.89"/>
    </reaction>
</comment>
<evidence type="ECO:0000256" key="2">
    <source>
        <dbReference type="ARBA" id="ARBA00004401"/>
    </source>
</evidence>
<evidence type="ECO:0000259" key="9">
    <source>
        <dbReference type="Pfam" id="PF10502"/>
    </source>
</evidence>
<dbReference type="PANTHER" id="PTHR43390:SF1">
    <property type="entry name" value="CHLOROPLAST PROCESSING PEPTIDASE"/>
    <property type="match status" value="1"/>
</dbReference>
<evidence type="ECO:0000256" key="6">
    <source>
        <dbReference type="PIRSR" id="PIRSR600223-1"/>
    </source>
</evidence>
<dbReference type="GeneID" id="303203991"/>
<evidence type="ECO:0000256" key="8">
    <source>
        <dbReference type="SAM" id="MobiDB-lite"/>
    </source>
</evidence>
<feature type="domain" description="Peptidase S26" evidence="9">
    <location>
        <begin position="52"/>
        <end position="224"/>
    </location>
</feature>
<evidence type="ECO:0000256" key="5">
    <source>
        <dbReference type="ARBA" id="ARBA00022801"/>
    </source>
</evidence>
<keyword evidence="7" id="KW-1133">Transmembrane helix</keyword>
<comment type="caution">
    <text evidence="10">The sequence shown here is derived from an EMBL/GenBank/DDBJ whole genome shotgun (WGS) entry which is preliminary data.</text>
</comment>
<evidence type="ECO:0000256" key="1">
    <source>
        <dbReference type="ARBA" id="ARBA00000677"/>
    </source>
</evidence>
<keyword evidence="7" id="KW-0472">Membrane</keyword>
<dbReference type="GO" id="GO:0004252">
    <property type="term" value="F:serine-type endopeptidase activity"/>
    <property type="evidence" value="ECO:0007669"/>
    <property type="project" value="InterPro"/>
</dbReference>
<organism evidence="10 11">
    <name type="scientific">Bifidobacterium boum</name>
    <dbReference type="NCBI Taxonomy" id="78343"/>
    <lineage>
        <taxon>Bacteria</taxon>
        <taxon>Bacillati</taxon>
        <taxon>Actinomycetota</taxon>
        <taxon>Actinomycetes</taxon>
        <taxon>Bifidobacteriales</taxon>
        <taxon>Bifidobacteriaceae</taxon>
        <taxon>Bifidobacterium</taxon>
    </lineage>
</organism>
<dbReference type="PROSITE" id="PS00761">
    <property type="entry name" value="SPASE_I_3"/>
    <property type="match status" value="1"/>
</dbReference>
<feature type="region of interest" description="Disordered" evidence="8">
    <location>
        <begin position="1"/>
        <end position="44"/>
    </location>
</feature>
<proteinExistence type="inferred from homology"/>
<name>A0A086ZLA9_9BIFI</name>
<feature type="transmembrane region" description="Helical" evidence="7">
    <location>
        <begin position="54"/>
        <end position="78"/>
    </location>
</feature>
<keyword evidence="7" id="KW-0645">Protease</keyword>
<dbReference type="AlphaFoldDB" id="A0A086ZLA9"/>
<keyword evidence="7" id="KW-0812">Transmembrane</keyword>
<dbReference type="OrthoDB" id="9815782at2"/>
<keyword evidence="5 7" id="KW-0378">Hydrolase</keyword>
<dbReference type="InterPro" id="IPR036286">
    <property type="entry name" value="LexA/Signal_pep-like_sf"/>
</dbReference>
<dbReference type="InterPro" id="IPR019533">
    <property type="entry name" value="Peptidase_S26"/>
</dbReference>
<evidence type="ECO:0000313" key="11">
    <source>
        <dbReference type="Proteomes" id="UP000029093"/>
    </source>
</evidence>
<dbReference type="Gene3D" id="2.10.109.10">
    <property type="entry name" value="Umud Fragment, subunit A"/>
    <property type="match status" value="1"/>
</dbReference>
<dbReference type="NCBIfam" id="TIGR02227">
    <property type="entry name" value="sigpep_I_bact"/>
    <property type="match status" value="1"/>
</dbReference>
<dbReference type="PANTHER" id="PTHR43390">
    <property type="entry name" value="SIGNAL PEPTIDASE I"/>
    <property type="match status" value="1"/>
</dbReference>
<comment type="subcellular location">
    <subcellularLocation>
        <location evidence="2">Cell membrane</location>
        <topology evidence="2">Single-pass type II membrane protein</topology>
    </subcellularLocation>
    <subcellularLocation>
        <location evidence="7">Membrane</location>
        <topology evidence="7">Single-pass type II membrane protein</topology>
    </subcellularLocation>
</comment>
<reference evidence="10 11" key="1">
    <citation type="submission" date="2014-03" db="EMBL/GenBank/DDBJ databases">
        <title>Genomics of Bifidobacteria.</title>
        <authorList>
            <person name="Ventura M."/>
            <person name="Milani C."/>
            <person name="Lugli G.A."/>
        </authorList>
    </citation>
    <scope>NUCLEOTIDE SEQUENCE [LARGE SCALE GENOMIC DNA]</scope>
    <source>
        <strain evidence="10 11">LMG 10736</strain>
    </source>
</reference>
<dbReference type="Pfam" id="PF10502">
    <property type="entry name" value="Peptidase_S26"/>
    <property type="match status" value="1"/>
</dbReference>
<dbReference type="GO" id="GO:0006465">
    <property type="term" value="P:signal peptide processing"/>
    <property type="evidence" value="ECO:0007669"/>
    <property type="project" value="InterPro"/>
</dbReference>
<comment type="similarity">
    <text evidence="3 7">Belongs to the peptidase S26 family.</text>
</comment>
<evidence type="ECO:0000256" key="4">
    <source>
        <dbReference type="ARBA" id="ARBA00013208"/>
    </source>
</evidence>
<protein>
    <recommendedName>
        <fullName evidence="4 7">Signal peptidase I</fullName>
        <ecNumber evidence="4 7">3.4.21.89</ecNumber>
    </recommendedName>
</protein>
<accession>A0A086ZLA9</accession>